<evidence type="ECO:0000256" key="2">
    <source>
        <dbReference type="SAM" id="SignalP"/>
    </source>
</evidence>
<keyword evidence="4" id="KW-1185">Reference proteome</keyword>
<sequence length="136" mass="15152">MNRAIHLLAVLVVAGVAGCASRGATDAAPESAAVPAPVTVAMPAHLADKDFAPWLQGERSRIASARSAAQQRFHDAELACWRRFAVNDCVRKARVERRTAMDQLRQEELLLNEMERQRRTAERLRQLEQKQQKAAP</sequence>
<protein>
    <recommendedName>
        <fullName evidence="5">Lipoprotein</fullName>
    </recommendedName>
</protein>
<feature type="coiled-coil region" evidence="1">
    <location>
        <begin position="97"/>
        <end position="134"/>
    </location>
</feature>
<feature type="signal peptide" evidence="2">
    <location>
        <begin position="1"/>
        <end position="19"/>
    </location>
</feature>
<evidence type="ECO:0000256" key="1">
    <source>
        <dbReference type="SAM" id="Coils"/>
    </source>
</evidence>
<reference evidence="3 4" key="1">
    <citation type="submission" date="2020-07" db="EMBL/GenBank/DDBJ databases">
        <authorList>
            <person name="Maaloum M."/>
        </authorList>
    </citation>
    <scope>NUCLEOTIDE SEQUENCE [LARGE SCALE GENOMIC DNA]</scope>
    <source>
        <strain evidence="3 4">GCS-AN-3</strain>
    </source>
</reference>
<accession>A0A853IY32</accession>
<evidence type="ECO:0008006" key="5">
    <source>
        <dbReference type="Google" id="ProtNLM"/>
    </source>
</evidence>
<proteinExistence type="predicted"/>
<keyword evidence="2" id="KW-0732">Signal</keyword>
<name>A0A853IY32_9BURK</name>
<feature type="chain" id="PRO_5032999147" description="Lipoprotein" evidence="2">
    <location>
        <begin position="20"/>
        <end position="136"/>
    </location>
</feature>
<evidence type="ECO:0000313" key="3">
    <source>
        <dbReference type="EMBL" id="NZA02880.1"/>
    </source>
</evidence>
<organism evidence="3 4">
    <name type="scientific">Ottowia beijingensis</name>
    <dbReference type="NCBI Taxonomy" id="1207057"/>
    <lineage>
        <taxon>Bacteria</taxon>
        <taxon>Pseudomonadati</taxon>
        <taxon>Pseudomonadota</taxon>
        <taxon>Betaproteobacteria</taxon>
        <taxon>Burkholderiales</taxon>
        <taxon>Comamonadaceae</taxon>
        <taxon>Ottowia</taxon>
    </lineage>
</organism>
<comment type="caution">
    <text evidence="3">The sequence shown here is derived from an EMBL/GenBank/DDBJ whole genome shotgun (WGS) entry which is preliminary data.</text>
</comment>
<dbReference type="AlphaFoldDB" id="A0A853IY32"/>
<dbReference type="RefSeq" id="WP_180551164.1">
    <property type="nucleotide sequence ID" value="NZ_JACCKX010000001.1"/>
</dbReference>
<gene>
    <name evidence="3" type="ORF">H0I39_16130</name>
</gene>
<dbReference type="EMBL" id="JACCKX010000001">
    <property type="protein sequence ID" value="NZA02880.1"/>
    <property type="molecule type" value="Genomic_DNA"/>
</dbReference>
<keyword evidence="1" id="KW-0175">Coiled coil</keyword>
<dbReference type="Proteomes" id="UP000589716">
    <property type="component" value="Unassembled WGS sequence"/>
</dbReference>
<evidence type="ECO:0000313" key="4">
    <source>
        <dbReference type="Proteomes" id="UP000589716"/>
    </source>
</evidence>
<dbReference type="PROSITE" id="PS51257">
    <property type="entry name" value="PROKAR_LIPOPROTEIN"/>
    <property type="match status" value="1"/>
</dbReference>